<sequence length="336" mass="37214">MDPSKPVYSDALGRPSASQSVVYALPADAKAENYRLNVQHDMLKVLVGGLYIVPDLVKKALDPAQRGKRCGVLDVGTGSGIWSVKAEPSLLRLASYASLWARAVEMAKEFPDADVVGMDLVNPVNLTEIPPNCRFEIGDAGLDWSRYAGAFDVVHMRSVSTGIKDFKAVLHNVAQTLRSQGVILLVSPTAWVYSETKESLHDRDQDKPGWSAMAALNEAIRHATLKRGGASATVTDHWAGWLAETPFYTNVGEREFWIPIGPWKEGLDESERAAAELLRQSAIEVLSYFKPKLLAGGFDEDLVDRWSLAAKKELQTMEPRLYMLWKFTWATRTPEP</sequence>
<reference evidence="1 2" key="1">
    <citation type="submission" date="2014-04" db="EMBL/GenBank/DDBJ databases">
        <authorList>
            <consortium name="DOE Joint Genome Institute"/>
            <person name="Kuo A."/>
            <person name="Girlanda M."/>
            <person name="Perotto S."/>
            <person name="Kohler A."/>
            <person name="Nagy L.G."/>
            <person name="Floudas D."/>
            <person name="Copeland A."/>
            <person name="Barry K.W."/>
            <person name="Cichocki N."/>
            <person name="Veneault-Fourrey C."/>
            <person name="LaButti K."/>
            <person name="Lindquist E.A."/>
            <person name="Lipzen A."/>
            <person name="Lundell T."/>
            <person name="Morin E."/>
            <person name="Murat C."/>
            <person name="Sun H."/>
            <person name="Tunlid A."/>
            <person name="Henrissat B."/>
            <person name="Grigoriev I.V."/>
            <person name="Hibbett D.S."/>
            <person name="Martin F."/>
            <person name="Nordberg H.P."/>
            <person name="Cantor M.N."/>
            <person name="Hua S.X."/>
        </authorList>
    </citation>
    <scope>NUCLEOTIDE SEQUENCE [LARGE SCALE GENOMIC DNA]</scope>
    <source>
        <strain evidence="1 2">MUT 4182</strain>
    </source>
</reference>
<dbReference type="CDD" id="cd02440">
    <property type="entry name" value="AdoMet_MTases"/>
    <property type="match status" value="1"/>
</dbReference>
<dbReference type="HOGENOM" id="CLU_010595_5_2_1"/>
<reference evidence="2" key="2">
    <citation type="submission" date="2015-01" db="EMBL/GenBank/DDBJ databases">
        <title>Evolutionary Origins and Diversification of the Mycorrhizal Mutualists.</title>
        <authorList>
            <consortium name="DOE Joint Genome Institute"/>
            <consortium name="Mycorrhizal Genomics Consortium"/>
            <person name="Kohler A."/>
            <person name="Kuo A."/>
            <person name="Nagy L.G."/>
            <person name="Floudas D."/>
            <person name="Copeland A."/>
            <person name="Barry K.W."/>
            <person name="Cichocki N."/>
            <person name="Veneault-Fourrey C."/>
            <person name="LaButti K."/>
            <person name="Lindquist E.A."/>
            <person name="Lipzen A."/>
            <person name="Lundell T."/>
            <person name="Morin E."/>
            <person name="Murat C."/>
            <person name="Riley R."/>
            <person name="Ohm R."/>
            <person name="Sun H."/>
            <person name="Tunlid A."/>
            <person name="Henrissat B."/>
            <person name="Grigoriev I.V."/>
            <person name="Hibbett D.S."/>
            <person name="Martin F."/>
        </authorList>
    </citation>
    <scope>NUCLEOTIDE SEQUENCE [LARGE SCALE GENOMIC DNA]</scope>
    <source>
        <strain evidence="2">MUT 4182</strain>
    </source>
</reference>
<gene>
    <name evidence="1" type="ORF">M407DRAFT_19910</name>
</gene>
<dbReference type="Gene3D" id="3.40.50.150">
    <property type="entry name" value="Vaccinia Virus protein VP39"/>
    <property type="match status" value="1"/>
</dbReference>
<evidence type="ECO:0000313" key="2">
    <source>
        <dbReference type="Proteomes" id="UP000054248"/>
    </source>
</evidence>
<evidence type="ECO:0000313" key="1">
    <source>
        <dbReference type="EMBL" id="KIO31031.1"/>
    </source>
</evidence>
<keyword evidence="2" id="KW-1185">Reference proteome</keyword>
<dbReference type="Proteomes" id="UP000054248">
    <property type="component" value="Unassembled WGS sequence"/>
</dbReference>
<dbReference type="EMBL" id="KN822966">
    <property type="protein sequence ID" value="KIO31031.1"/>
    <property type="molecule type" value="Genomic_DNA"/>
</dbReference>
<organism evidence="1 2">
    <name type="scientific">Tulasnella calospora MUT 4182</name>
    <dbReference type="NCBI Taxonomy" id="1051891"/>
    <lineage>
        <taxon>Eukaryota</taxon>
        <taxon>Fungi</taxon>
        <taxon>Dikarya</taxon>
        <taxon>Basidiomycota</taxon>
        <taxon>Agaricomycotina</taxon>
        <taxon>Agaricomycetes</taxon>
        <taxon>Cantharellales</taxon>
        <taxon>Tulasnellaceae</taxon>
        <taxon>Tulasnella</taxon>
    </lineage>
</organism>
<dbReference type="SUPFAM" id="SSF53335">
    <property type="entry name" value="S-adenosyl-L-methionine-dependent methyltransferases"/>
    <property type="match status" value="1"/>
</dbReference>
<dbReference type="AlphaFoldDB" id="A0A0C3QQZ5"/>
<dbReference type="InterPro" id="IPR029063">
    <property type="entry name" value="SAM-dependent_MTases_sf"/>
</dbReference>
<dbReference type="Pfam" id="PF13489">
    <property type="entry name" value="Methyltransf_23"/>
    <property type="match status" value="1"/>
</dbReference>
<evidence type="ECO:0008006" key="3">
    <source>
        <dbReference type="Google" id="ProtNLM"/>
    </source>
</evidence>
<proteinExistence type="predicted"/>
<dbReference type="OrthoDB" id="2013972at2759"/>
<protein>
    <recommendedName>
        <fullName evidence="3">Methyltransferase domain-containing protein</fullName>
    </recommendedName>
</protein>
<accession>A0A0C3QQZ5</accession>
<name>A0A0C3QQZ5_9AGAM</name>